<dbReference type="InterPro" id="IPR040891">
    <property type="entry name" value="HEPN_SAV_6107"/>
</dbReference>
<dbReference type="EMBL" id="JAKMUV010000005">
    <property type="protein sequence ID" value="MCZ9305032.1"/>
    <property type="molecule type" value="Genomic_DNA"/>
</dbReference>
<gene>
    <name evidence="2" type="ORF">L8U58_05705</name>
</gene>
<dbReference type="AlphaFoldDB" id="A0A9X3RRI1"/>
<proteinExistence type="predicted"/>
<keyword evidence="3" id="KW-1185">Reference proteome</keyword>
<comment type="caution">
    <text evidence="2">The sequence shown here is derived from an EMBL/GenBank/DDBJ whole genome shotgun (WGS) entry which is preliminary data.</text>
</comment>
<organism evidence="2 3">
    <name type="scientific">Corynebacterium macclintockiae</name>
    <dbReference type="NCBI Taxonomy" id="2913501"/>
    <lineage>
        <taxon>Bacteria</taxon>
        <taxon>Bacillati</taxon>
        <taxon>Actinomycetota</taxon>
        <taxon>Actinomycetes</taxon>
        <taxon>Mycobacteriales</taxon>
        <taxon>Corynebacteriaceae</taxon>
        <taxon>Corynebacterium</taxon>
    </lineage>
</organism>
<dbReference type="Pfam" id="PF18726">
    <property type="entry name" value="HEPN_SAV_6107"/>
    <property type="match status" value="1"/>
</dbReference>
<dbReference type="GeneID" id="301813036"/>
<dbReference type="Proteomes" id="UP001146505">
    <property type="component" value="Unassembled WGS sequence"/>
</dbReference>
<evidence type="ECO:0000313" key="2">
    <source>
        <dbReference type="EMBL" id="MCZ9305032.1"/>
    </source>
</evidence>
<feature type="domain" description="SAV-6107-like HEPN" evidence="1">
    <location>
        <begin position="48"/>
        <end position="134"/>
    </location>
</feature>
<dbReference type="RefSeq" id="WP_051891408.1">
    <property type="nucleotide sequence ID" value="NZ_JAKMUV010000005.1"/>
</dbReference>
<evidence type="ECO:0000259" key="1">
    <source>
        <dbReference type="Pfam" id="PF18726"/>
    </source>
</evidence>
<reference evidence="2" key="1">
    <citation type="submission" date="2022-02" db="EMBL/GenBank/DDBJ databases">
        <title>Corynebacterium sp. from urogenital microbiome.</title>
        <authorList>
            <person name="Cappelli E.A."/>
            <person name="Ribeiro T.G."/>
            <person name="Peixe L."/>
        </authorList>
    </citation>
    <scope>NUCLEOTIDE SEQUENCE</scope>
    <source>
        <strain evidence="2">C9Ua_112</strain>
    </source>
</reference>
<evidence type="ECO:0000313" key="3">
    <source>
        <dbReference type="Proteomes" id="UP001146505"/>
    </source>
</evidence>
<name>A0A9X3RRI1_9CORY</name>
<accession>A0A9X3RRI1</accession>
<protein>
    <submittedName>
        <fullName evidence="2">SAV_6107 family HEPN domain-containing protein</fullName>
    </submittedName>
</protein>
<sequence length="147" mass="16526">MQVDQARQVDQTRQVGRMGRVRRTVSPRGFLDDAERQLELSRAELRESEAIVYAYRAGLRAAGALIEWEMASRKRRPSGSAWAKLRVLRPDLDEWSEVFEKHARVASRAGLGLSQGIAPDSRGTIYRDACELVDVARSAVDYLPKVA</sequence>